<proteinExistence type="predicted"/>
<feature type="compositionally biased region" description="Basic residues" evidence="1">
    <location>
        <begin position="73"/>
        <end position="83"/>
    </location>
</feature>
<feature type="region of interest" description="Disordered" evidence="1">
    <location>
        <begin position="55"/>
        <end position="87"/>
    </location>
</feature>
<gene>
    <name evidence="2" type="primary">jg26648</name>
    <name evidence="2" type="ORF">PAEG_LOCUS451</name>
</gene>
<reference evidence="2" key="1">
    <citation type="submission" date="2022-03" db="EMBL/GenBank/DDBJ databases">
        <authorList>
            <person name="Lindestad O."/>
        </authorList>
    </citation>
    <scope>NUCLEOTIDE SEQUENCE</scope>
</reference>
<dbReference type="EMBL" id="CAKXAJ010001442">
    <property type="protein sequence ID" value="CAH2207831.1"/>
    <property type="molecule type" value="Genomic_DNA"/>
</dbReference>
<keyword evidence="3" id="KW-1185">Reference proteome</keyword>
<dbReference type="AlphaFoldDB" id="A0A8S4QHS5"/>
<protein>
    <submittedName>
        <fullName evidence="2">Jg26648 protein</fullName>
    </submittedName>
</protein>
<evidence type="ECO:0000256" key="1">
    <source>
        <dbReference type="SAM" id="MobiDB-lite"/>
    </source>
</evidence>
<comment type="caution">
    <text evidence="2">The sequence shown here is derived from an EMBL/GenBank/DDBJ whole genome shotgun (WGS) entry which is preliminary data.</text>
</comment>
<sequence length="107" mass="12260">MQVNTLNRYLVNKSLSLEKNQELVGIENDSQNLYYNRNDSYTCTAVYEEKATVNVTPGGGQRSSLVRETTYRHPGRTGKKSRRCPSSPLHEYRLTQYTQLVNLSITN</sequence>
<evidence type="ECO:0000313" key="3">
    <source>
        <dbReference type="Proteomes" id="UP000838756"/>
    </source>
</evidence>
<name>A0A8S4QHS5_9NEOP</name>
<accession>A0A8S4QHS5</accession>
<organism evidence="2 3">
    <name type="scientific">Pararge aegeria aegeria</name>
    <dbReference type="NCBI Taxonomy" id="348720"/>
    <lineage>
        <taxon>Eukaryota</taxon>
        <taxon>Metazoa</taxon>
        <taxon>Ecdysozoa</taxon>
        <taxon>Arthropoda</taxon>
        <taxon>Hexapoda</taxon>
        <taxon>Insecta</taxon>
        <taxon>Pterygota</taxon>
        <taxon>Neoptera</taxon>
        <taxon>Endopterygota</taxon>
        <taxon>Lepidoptera</taxon>
        <taxon>Glossata</taxon>
        <taxon>Ditrysia</taxon>
        <taxon>Papilionoidea</taxon>
        <taxon>Nymphalidae</taxon>
        <taxon>Satyrinae</taxon>
        <taxon>Satyrini</taxon>
        <taxon>Parargina</taxon>
        <taxon>Pararge</taxon>
    </lineage>
</organism>
<evidence type="ECO:0000313" key="2">
    <source>
        <dbReference type="EMBL" id="CAH2207831.1"/>
    </source>
</evidence>
<dbReference type="Proteomes" id="UP000838756">
    <property type="component" value="Unassembled WGS sequence"/>
</dbReference>